<dbReference type="PANTHER" id="PTHR40690">
    <property type="entry name" value="GLL3100 PROTEIN"/>
    <property type="match status" value="1"/>
</dbReference>
<sequence length="353" mass="37708">MEGTALVLTNNQLGKSNAKTSHGLIRGSSRYQIIGVIDEASAGKDAGEVLDGIPRNIPVFATLADATGQLGKVDYCLVGVATKGGKLPPEMQGIVMEALSRGISVVNGLHEAVGDKPEVAALAAQSGARVLDIRKPKPKDQLHFWTGRIKGVTAPRVAVLGTDCNLGKRTTARLLTQACREAGMKAEMIYTGQTGWMQGGRYGFIFDCTPNDFVSGEVEHAIVTCFEEEHPDVMFIEGQSSLRNPSGPCGSEFLVSGEARYVVLQHAPGRTYFDDNEKAGCLIPPLGSEVELIRFYGAEVIAITLNTQGLTEAQAKAWQGQYESELGLPVVRPLEEGVGRIVKLVEGITGKAR</sequence>
<dbReference type="SUPFAM" id="SSF52540">
    <property type="entry name" value="P-loop containing nucleoside triphosphate hydrolases"/>
    <property type="match status" value="1"/>
</dbReference>
<feature type="domain" description="D-glutamate N-acetyltransferase-like C-terminal" evidence="1">
    <location>
        <begin position="143"/>
        <end position="342"/>
    </location>
</feature>
<gene>
    <name evidence="3" type="ORF">AVDCRST_MAG56-2727</name>
</gene>
<evidence type="ECO:0000259" key="2">
    <source>
        <dbReference type="Pfam" id="PF17396"/>
    </source>
</evidence>
<organism evidence="3">
    <name type="scientific">uncultured Cytophagales bacterium</name>
    <dbReference type="NCBI Taxonomy" id="158755"/>
    <lineage>
        <taxon>Bacteria</taxon>
        <taxon>Pseudomonadati</taxon>
        <taxon>Bacteroidota</taxon>
        <taxon>Sphingobacteriia</taxon>
        <taxon>Sphingobacteriales</taxon>
        <taxon>environmental samples</taxon>
    </lineage>
</organism>
<dbReference type="EMBL" id="CADCTQ010000237">
    <property type="protein sequence ID" value="CAA9265172.1"/>
    <property type="molecule type" value="Genomic_DNA"/>
</dbReference>
<dbReference type="AlphaFoldDB" id="A0A6J4IZZ7"/>
<dbReference type="Gene3D" id="3.40.50.300">
    <property type="entry name" value="P-loop containing nucleotide triphosphate hydrolases"/>
    <property type="match status" value="1"/>
</dbReference>
<accession>A0A6J4IZZ7</accession>
<name>A0A6J4IZZ7_9SPHI</name>
<dbReference type="InterPro" id="IPR011669">
    <property type="entry name" value="DgcN-like"/>
</dbReference>
<reference evidence="3" key="1">
    <citation type="submission" date="2020-02" db="EMBL/GenBank/DDBJ databases">
        <authorList>
            <person name="Meier V. D."/>
        </authorList>
    </citation>
    <scope>NUCLEOTIDE SEQUENCE</scope>
    <source>
        <strain evidence="3">AVDCRST_MAG56</strain>
    </source>
</reference>
<protein>
    <submittedName>
        <fullName evidence="3">Protein often near L-alanine-DL-glutamate epimerase (Cell wall recycling)</fullName>
    </submittedName>
</protein>
<dbReference type="PANTHER" id="PTHR40690:SF1">
    <property type="entry name" value="DUF1611 DOMAIN-CONTAINING PROTEIN"/>
    <property type="match status" value="1"/>
</dbReference>
<evidence type="ECO:0000313" key="3">
    <source>
        <dbReference type="EMBL" id="CAA9265172.1"/>
    </source>
</evidence>
<dbReference type="InterPro" id="IPR035402">
    <property type="entry name" value="DgcN-like_N"/>
</dbReference>
<dbReference type="InterPro" id="IPR035086">
    <property type="entry name" value="DgcN-like_C"/>
</dbReference>
<dbReference type="PIRSF" id="PIRSF026760">
    <property type="entry name" value="UCP026760"/>
    <property type="match status" value="1"/>
</dbReference>
<proteinExistence type="predicted"/>
<dbReference type="Pfam" id="PF17396">
    <property type="entry name" value="DUF1611_N"/>
    <property type="match status" value="1"/>
</dbReference>
<dbReference type="Pfam" id="PF07755">
    <property type="entry name" value="DUF1611"/>
    <property type="match status" value="1"/>
</dbReference>
<dbReference type="Gene3D" id="3.40.50.720">
    <property type="entry name" value="NAD(P)-binding Rossmann-like Domain"/>
    <property type="match status" value="1"/>
</dbReference>
<dbReference type="InterPro" id="IPR027417">
    <property type="entry name" value="P-loop_NTPase"/>
</dbReference>
<feature type="domain" description="D-glutamate N-acetyltransferase-like N-terminal" evidence="2">
    <location>
        <begin position="41"/>
        <end position="136"/>
    </location>
</feature>
<evidence type="ECO:0000259" key="1">
    <source>
        <dbReference type="Pfam" id="PF07755"/>
    </source>
</evidence>